<comment type="caution">
    <text evidence="4">The sequence shown here is derived from an EMBL/GenBank/DDBJ whole genome shotgun (WGS) entry which is preliminary data.</text>
</comment>
<keyword evidence="4" id="KW-0269">Exonuclease</keyword>
<dbReference type="AlphaFoldDB" id="A0A417Y881"/>
<dbReference type="InterPro" id="IPR005135">
    <property type="entry name" value="Endo/exonuclease/phosphatase"/>
</dbReference>
<sequence length="405" mass="43817">MRRTPLFLLAAVLAFGGSLTATATATAAPDARGGGDPERFATFNASLNRGAEGQLVSDLSTPDNQQARNVAETIQRVDPDVVLINEFDYAPAAVDLFRDNYLEVGQNGADPIEYPYAFIAPSNTGVPSGFDLNNNGQVSGGDDAFGFGLFPGQYGMVVYSKHPILAGQARTFQHFLWKDMPGALLPDDPATPEPADWYSPEEQAVFRLSSKSHWDLPIQVGSKVVHFLVSHPTPPTFDGAEDRNGTRNHDEIRFWADYVSGGPRASYIYDDNGRYGGLRPGTQFVIAGDQNADPHDGDSVDDAILQLLDHPLIGESDPTSEGGPEASLLQGGANATHEGDPAYDTADFADGAPGNLRVDYVLPSRQLRTVGSGIFWPTTTDPLYRLTGTFQFPTSDHRMVWIDIR</sequence>
<feature type="region of interest" description="Disordered" evidence="1">
    <location>
        <begin position="312"/>
        <end position="346"/>
    </location>
</feature>
<dbReference type="SUPFAM" id="SSF56219">
    <property type="entry name" value="DNase I-like"/>
    <property type="match status" value="1"/>
</dbReference>
<dbReference type="GO" id="GO:0004527">
    <property type="term" value="F:exonuclease activity"/>
    <property type="evidence" value="ECO:0007669"/>
    <property type="project" value="UniProtKB-KW"/>
</dbReference>
<feature type="domain" description="Endonuclease/exonuclease/phosphatase" evidence="3">
    <location>
        <begin position="42"/>
        <end position="397"/>
    </location>
</feature>
<evidence type="ECO:0000313" key="4">
    <source>
        <dbReference type="EMBL" id="RHW28889.1"/>
    </source>
</evidence>
<reference evidence="4 5" key="1">
    <citation type="submission" date="2018-09" db="EMBL/GenBank/DDBJ databases">
        <title>Genome sequencing of Nocardioides immobilis CCTCC AB 2017083 for comparison to Nocardioides silvaticus.</title>
        <authorList>
            <person name="Li C."/>
            <person name="Wang G."/>
        </authorList>
    </citation>
    <scope>NUCLEOTIDE SEQUENCE [LARGE SCALE GENOMIC DNA]</scope>
    <source>
        <strain evidence="4 5">CCTCC AB 2017083</strain>
    </source>
</reference>
<gene>
    <name evidence="4" type="ORF">D0Z08_03340</name>
</gene>
<accession>A0A417Y881</accession>
<dbReference type="Pfam" id="PF03372">
    <property type="entry name" value="Exo_endo_phos"/>
    <property type="match status" value="1"/>
</dbReference>
<keyword evidence="4" id="KW-0255">Endonuclease</keyword>
<dbReference type="Gene3D" id="3.60.10.10">
    <property type="entry name" value="Endonuclease/exonuclease/phosphatase"/>
    <property type="match status" value="1"/>
</dbReference>
<keyword evidence="4" id="KW-0540">Nuclease</keyword>
<dbReference type="EMBL" id="QXGH01000009">
    <property type="protein sequence ID" value="RHW28889.1"/>
    <property type="molecule type" value="Genomic_DNA"/>
</dbReference>
<keyword evidence="5" id="KW-1185">Reference proteome</keyword>
<evidence type="ECO:0000256" key="2">
    <source>
        <dbReference type="SAM" id="SignalP"/>
    </source>
</evidence>
<keyword evidence="2" id="KW-0732">Signal</keyword>
<dbReference type="OrthoDB" id="292013at2"/>
<evidence type="ECO:0000259" key="3">
    <source>
        <dbReference type="Pfam" id="PF03372"/>
    </source>
</evidence>
<dbReference type="InterPro" id="IPR036691">
    <property type="entry name" value="Endo/exonu/phosph_ase_sf"/>
</dbReference>
<evidence type="ECO:0000256" key="1">
    <source>
        <dbReference type="SAM" id="MobiDB-lite"/>
    </source>
</evidence>
<feature type="signal peptide" evidence="2">
    <location>
        <begin position="1"/>
        <end position="23"/>
    </location>
</feature>
<proteinExistence type="predicted"/>
<dbReference type="RefSeq" id="WP_118922565.1">
    <property type="nucleotide sequence ID" value="NZ_QXGH01000009.1"/>
</dbReference>
<name>A0A417Y881_9ACTN</name>
<organism evidence="4 5">
    <name type="scientific">Nocardioides immobilis</name>
    <dbReference type="NCBI Taxonomy" id="2049295"/>
    <lineage>
        <taxon>Bacteria</taxon>
        <taxon>Bacillati</taxon>
        <taxon>Actinomycetota</taxon>
        <taxon>Actinomycetes</taxon>
        <taxon>Propionibacteriales</taxon>
        <taxon>Nocardioidaceae</taxon>
        <taxon>Nocardioides</taxon>
    </lineage>
</organism>
<dbReference type="GO" id="GO:0004519">
    <property type="term" value="F:endonuclease activity"/>
    <property type="evidence" value="ECO:0007669"/>
    <property type="project" value="UniProtKB-KW"/>
</dbReference>
<evidence type="ECO:0000313" key="5">
    <source>
        <dbReference type="Proteomes" id="UP000283644"/>
    </source>
</evidence>
<keyword evidence="4" id="KW-0378">Hydrolase</keyword>
<feature type="chain" id="PRO_5038918403" evidence="2">
    <location>
        <begin position="24"/>
        <end position="405"/>
    </location>
</feature>
<dbReference type="Proteomes" id="UP000283644">
    <property type="component" value="Unassembled WGS sequence"/>
</dbReference>
<protein>
    <submittedName>
        <fullName evidence="4">Endonuclease/exonuclease/phosphatase family protein</fullName>
    </submittedName>
</protein>